<protein>
    <submittedName>
        <fullName evidence="4">GTP cyclohydrolase 1 type 2, NIF3 family</fullName>
    </submittedName>
</protein>
<organism evidence="4 5">
    <name type="scientific">Methanobrevibacter millerae</name>
    <dbReference type="NCBI Taxonomy" id="230361"/>
    <lineage>
        <taxon>Archaea</taxon>
        <taxon>Methanobacteriati</taxon>
        <taxon>Methanobacteriota</taxon>
        <taxon>Methanomada group</taxon>
        <taxon>Methanobacteria</taxon>
        <taxon>Methanobacteriales</taxon>
        <taxon>Methanobacteriaceae</taxon>
        <taxon>Methanobrevibacter</taxon>
    </lineage>
</organism>
<dbReference type="GO" id="GO:0005737">
    <property type="term" value="C:cytoplasm"/>
    <property type="evidence" value="ECO:0007669"/>
    <property type="project" value="TreeGrafter"/>
</dbReference>
<dbReference type="AlphaFoldDB" id="A0A1G5WQK0"/>
<evidence type="ECO:0000313" key="5">
    <source>
        <dbReference type="Proteomes" id="UP000323439"/>
    </source>
</evidence>
<feature type="binding site" evidence="3">
    <location>
        <position position="63"/>
    </location>
    <ligand>
        <name>a divalent metal cation</name>
        <dbReference type="ChEBI" id="CHEBI:60240"/>
        <label>1</label>
    </ligand>
</feature>
<dbReference type="Proteomes" id="UP000323439">
    <property type="component" value="Unassembled WGS sequence"/>
</dbReference>
<dbReference type="EMBL" id="FMXB01000011">
    <property type="protein sequence ID" value="SDA59966.1"/>
    <property type="molecule type" value="Genomic_DNA"/>
</dbReference>
<dbReference type="OrthoDB" id="85198at2157"/>
<dbReference type="Gene3D" id="3.40.1390.30">
    <property type="entry name" value="NIF3 (NGG1p interacting factor 3)-like"/>
    <property type="match status" value="2"/>
</dbReference>
<keyword evidence="5" id="KW-1185">Reference proteome</keyword>
<dbReference type="SUPFAM" id="SSF102705">
    <property type="entry name" value="NIF3 (NGG1p interacting factor 3)-like"/>
    <property type="match status" value="1"/>
</dbReference>
<feature type="binding site" evidence="3">
    <location>
        <position position="198"/>
    </location>
    <ligand>
        <name>a divalent metal cation</name>
        <dbReference type="ChEBI" id="CHEBI:60240"/>
        <label>1</label>
    </ligand>
</feature>
<dbReference type="PANTHER" id="PTHR13799">
    <property type="entry name" value="NGG1 INTERACTING FACTOR 3"/>
    <property type="match status" value="1"/>
</dbReference>
<evidence type="ECO:0000256" key="2">
    <source>
        <dbReference type="ARBA" id="ARBA00022723"/>
    </source>
</evidence>
<name>A0A1G5WQK0_9EURY</name>
<feature type="binding site" evidence="3">
    <location>
        <position position="62"/>
    </location>
    <ligand>
        <name>a divalent metal cation</name>
        <dbReference type="ChEBI" id="CHEBI:60240"/>
        <label>1</label>
    </ligand>
</feature>
<dbReference type="InterPro" id="IPR036069">
    <property type="entry name" value="DUF34/NIF3_sf"/>
</dbReference>
<dbReference type="GO" id="GO:0046872">
    <property type="term" value="F:metal ion binding"/>
    <property type="evidence" value="ECO:0007669"/>
    <property type="project" value="UniProtKB-KW"/>
</dbReference>
<feature type="binding site" evidence="3">
    <location>
        <position position="202"/>
    </location>
    <ligand>
        <name>a divalent metal cation</name>
        <dbReference type="ChEBI" id="CHEBI:60240"/>
        <label>1</label>
    </ligand>
</feature>
<keyword evidence="4" id="KW-0378">Hydrolase</keyword>
<evidence type="ECO:0000256" key="1">
    <source>
        <dbReference type="ARBA" id="ARBA00006964"/>
    </source>
</evidence>
<feature type="binding site" evidence="3">
    <location>
        <position position="81"/>
    </location>
    <ligand>
        <name>a divalent metal cation</name>
        <dbReference type="ChEBI" id="CHEBI:60240"/>
        <label>1</label>
    </ligand>
</feature>
<gene>
    <name evidence="4" type="ORF">SAMN02910315_01563</name>
</gene>
<sequence length="233" mass="26025">MKLKDIVEFLNGKIPQKLALSSDSVGFMGDYDLNQDINSIKIMMDLYPDDDSFGEGTLIITHHPPLFSPKTPTFTIHSNWDIIEGGANEALADSLDLKVIESFDKATGIGRICEVNKSFYEFKEIILDNYNNVNIVNRPDDEKIIEKVGIISGFGLKNPDYIRLASDLNLEMLISGDLTQESAVLGHNLGLTLIDLGHHNSEVPGLYYLRNLVSKLDVDCEVINRIPIENMVK</sequence>
<evidence type="ECO:0000256" key="3">
    <source>
        <dbReference type="PIRSR" id="PIRSR602678-1"/>
    </source>
</evidence>
<reference evidence="4 5" key="1">
    <citation type="submission" date="2016-10" db="EMBL/GenBank/DDBJ databases">
        <authorList>
            <person name="Varghese N."/>
            <person name="Submissions S."/>
        </authorList>
    </citation>
    <scope>NUCLEOTIDE SEQUENCE [LARGE SCALE GENOMIC DNA]</scope>
    <source>
        <strain evidence="4 5">DSM 16643</strain>
    </source>
</reference>
<accession>A0A1G5WQK0</accession>
<evidence type="ECO:0000313" key="4">
    <source>
        <dbReference type="EMBL" id="SDA59966.1"/>
    </source>
</evidence>
<keyword evidence="2 3" id="KW-0479">Metal-binding</keyword>
<dbReference type="GO" id="GO:0016787">
    <property type="term" value="F:hydrolase activity"/>
    <property type="evidence" value="ECO:0007669"/>
    <property type="project" value="UniProtKB-KW"/>
</dbReference>
<dbReference type="InterPro" id="IPR002678">
    <property type="entry name" value="DUF34/NIF3"/>
</dbReference>
<dbReference type="PANTHER" id="PTHR13799:SF14">
    <property type="entry name" value="GTP CYCLOHYDROLASE 1 TYPE 2 HOMOLOG"/>
    <property type="match status" value="1"/>
</dbReference>
<dbReference type="RefSeq" id="WP_149732093.1">
    <property type="nucleotide sequence ID" value="NZ_FMXB01000011.1"/>
</dbReference>
<dbReference type="Pfam" id="PF01784">
    <property type="entry name" value="DUF34_NIF3"/>
    <property type="match status" value="1"/>
</dbReference>
<proteinExistence type="inferred from homology"/>
<comment type="similarity">
    <text evidence="1">Belongs to the GTP cyclohydrolase I type 2/NIF3 family.</text>
</comment>